<evidence type="ECO:0000313" key="3">
    <source>
        <dbReference type="EMBL" id="KAA1082133.1"/>
    </source>
</evidence>
<dbReference type="EMBL" id="VDEP01000439">
    <property type="protein sequence ID" value="KAA1082133.1"/>
    <property type="molecule type" value="Genomic_DNA"/>
</dbReference>
<reference evidence="3 4" key="1">
    <citation type="submission" date="2019-05" db="EMBL/GenBank/DDBJ databases">
        <title>Emergence of the Ug99 lineage of the wheat stem rust pathogen through somatic hybridization.</title>
        <authorList>
            <person name="Li F."/>
            <person name="Upadhyaya N.M."/>
            <person name="Sperschneider J."/>
            <person name="Matny O."/>
            <person name="Nguyen-Phuc H."/>
            <person name="Mago R."/>
            <person name="Raley C."/>
            <person name="Miller M.E."/>
            <person name="Silverstein K.A.T."/>
            <person name="Henningsen E."/>
            <person name="Hirsch C.D."/>
            <person name="Visser B."/>
            <person name="Pretorius Z.A."/>
            <person name="Steffenson B.J."/>
            <person name="Schwessinger B."/>
            <person name="Dodds P.N."/>
            <person name="Figueroa M."/>
        </authorList>
    </citation>
    <scope>NUCLEOTIDE SEQUENCE [LARGE SCALE GENOMIC DNA]</scope>
    <source>
        <strain evidence="3 4">Ug99</strain>
    </source>
</reference>
<feature type="signal peptide" evidence="2">
    <location>
        <begin position="1"/>
        <end position="18"/>
    </location>
</feature>
<evidence type="ECO:0000313" key="4">
    <source>
        <dbReference type="Proteomes" id="UP000325313"/>
    </source>
</evidence>
<evidence type="ECO:0000256" key="1">
    <source>
        <dbReference type="SAM" id="MobiDB-lite"/>
    </source>
</evidence>
<dbReference type="Proteomes" id="UP000325313">
    <property type="component" value="Unassembled WGS sequence"/>
</dbReference>
<protein>
    <submittedName>
        <fullName evidence="3">Uncharacterized protein</fullName>
    </submittedName>
</protein>
<feature type="region of interest" description="Disordered" evidence="1">
    <location>
        <begin position="252"/>
        <end position="272"/>
    </location>
</feature>
<comment type="caution">
    <text evidence="3">The sequence shown here is derived from an EMBL/GenBank/DDBJ whole genome shotgun (WGS) entry which is preliminary data.</text>
</comment>
<feature type="region of interest" description="Disordered" evidence="1">
    <location>
        <begin position="30"/>
        <end position="54"/>
    </location>
</feature>
<feature type="compositionally biased region" description="Polar residues" evidence="1">
    <location>
        <begin position="32"/>
        <end position="46"/>
    </location>
</feature>
<organism evidence="3 4">
    <name type="scientific">Puccinia graminis f. sp. tritici</name>
    <dbReference type="NCBI Taxonomy" id="56615"/>
    <lineage>
        <taxon>Eukaryota</taxon>
        <taxon>Fungi</taxon>
        <taxon>Dikarya</taxon>
        <taxon>Basidiomycota</taxon>
        <taxon>Pucciniomycotina</taxon>
        <taxon>Pucciniomycetes</taxon>
        <taxon>Pucciniales</taxon>
        <taxon>Pucciniaceae</taxon>
        <taxon>Puccinia</taxon>
    </lineage>
</organism>
<evidence type="ECO:0000256" key="2">
    <source>
        <dbReference type="SAM" id="SignalP"/>
    </source>
</evidence>
<proteinExistence type="predicted"/>
<sequence>MKELRVLFAMVRAAAATGAVVGGESVRIRTRPTLSPAQTAKGNTHSPGGRARLPTLRVLDSPPKATLDFPPRVKVAEPHDQAWPNVGEQGQYNQQHLKRAAYTFLEGPPSDMRESASDIFTMFRTVTHTSRVLSLCFVLWAMVSVVSSALSNSAGSLTCPRCRGETLTDFLLGTARGVPPCDKPILCKENHVTRQACGAPMSLYMKQCFNEVRKGRKTVPCGYKGDPFHTCGAPRFHSNPQSCKCPRSVIESQSDYGSSSQSGRSSSSSFWG</sequence>
<accession>A0A5B0N0Q6</accession>
<name>A0A5B0N0Q6_PUCGR</name>
<dbReference type="AlphaFoldDB" id="A0A5B0N0Q6"/>
<keyword evidence="2" id="KW-0732">Signal</keyword>
<feature type="chain" id="PRO_5023101327" evidence="2">
    <location>
        <begin position="19"/>
        <end position="272"/>
    </location>
</feature>
<gene>
    <name evidence="3" type="ORF">PGTUg99_022413</name>
</gene>